<dbReference type="InterPro" id="IPR027843">
    <property type="entry name" value="DUF4440"/>
</dbReference>
<reference evidence="2" key="2">
    <citation type="submission" date="2020-09" db="EMBL/GenBank/DDBJ databases">
        <authorList>
            <person name="Wu Z."/>
        </authorList>
    </citation>
    <scope>NUCLEOTIDE SEQUENCE</scope>
    <source>
        <strain evidence="2">SC17</strain>
    </source>
</reference>
<name>A0A8J6UKQ3_9FLAO</name>
<reference evidence="2" key="1">
    <citation type="journal article" date="2013" name="Int. J. Syst. Evol. Microbiol.">
        <title>Aestuariibaculum suncheonense gen. nov., sp. nov., a marine bacterium of the family Flavobacteriaceae isolated from a tidal flat and emended descriptions of the genera Gaetbulibacter and Tamlana.</title>
        <authorList>
            <person name="Jeong S.H."/>
            <person name="Park M.S."/>
            <person name="Jin H.M."/>
            <person name="Lee K."/>
            <person name="Park W."/>
            <person name="Jeon C.O."/>
        </authorList>
    </citation>
    <scope>NUCLEOTIDE SEQUENCE</scope>
    <source>
        <strain evidence="2">SC17</strain>
    </source>
</reference>
<evidence type="ECO:0000259" key="1">
    <source>
        <dbReference type="Pfam" id="PF14534"/>
    </source>
</evidence>
<dbReference type="AlphaFoldDB" id="A0A8J6UKQ3"/>
<proteinExistence type="predicted"/>
<feature type="domain" description="DUF4440" evidence="1">
    <location>
        <begin position="36"/>
        <end position="123"/>
    </location>
</feature>
<accession>A0A8J6UKQ3</accession>
<dbReference type="SUPFAM" id="SSF54427">
    <property type="entry name" value="NTF2-like"/>
    <property type="match status" value="1"/>
</dbReference>
<gene>
    <name evidence="2" type="ORF">ICJ84_10545</name>
</gene>
<evidence type="ECO:0000313" key="3">
    <source>
        <dbReference type="Proteomes" id="UP000602057"/>
    </source>
</evidence>
<dbReference type="InterPro" id="IPR032710">
    <property type="entry name" value="NTF2-like_dom_sf"/>
</dbReference>
<keyword evidence="3" id="KW-1185">Reference proteome</keyword>
<protein>
    <submittedName>
        <fullName evidence="2">Nuclear transport factor 2 family protein</fullName>
    </submittedName>
</protein>
<dbReference type="Gene3D" id="3.10.450.50">
    <property type="match status" value="1"/>
</dbReference>
<dbReference type="RefSeq" id="WP_188216361.1">
    <property type="nucleotide sequence ID" value="NZ_BAABGH010000011.1"/>
</dbReference>
<dbReference type="EMBL" id="JACVXC010000003">
    <property type="protein sequence ID" value="MBD0835876.1"/>
    <property type="molecule type" value="Genomic_DNA"/>
</dbReference>
<dbReference type="Proteomes" id="UP000602057">
    <property type="component" value="Unassembled WGS sequence"/>
</dbReference>
<organism evidence="2 3">
    <name type="scientific">Aestuariibaculum suncheonense</name>
    <dbReference type="NCBI Taxonomy" id="1028745"/>
    <lineage>
        <taxon>Bacteria</taxon>
        <taxon>Pseudomonadati</taxon>
        <taxon>Bacteroidota</taxon>
        <taxon>Flavobacteriia</taxon>
        <taxon>Flavobacteriales</taxon>
        <taxon>Flavobacteriaceae</taxon>
    </lineage>
</organism>
<comment type="caution">
    <text evidence="2">The sequence shown here is derived from an EMBL/GenBank/DDBJ whole genome shotgun (WGS) entry which is preliminary data.</text>
</comment>
<evidence type="ECO:0000313" key="2">
    <source>
        <dbReference type="EMBL" id="MBD0835876.1"/>
    </source>
</evidence>
<dbReference type="Pfam" id="PF14534">
    <property type="entry name" value="DUF4440"/>
    <property type="match status" value="1"/>
</dbReference>
<sequence>MKPNQKQMQLWKQEVLDTEHLFSEMAQKEGINKAFLYFASEEAVLLRNNKLIKGKSALAEYMTNSNSKNLKWSPDFVDVALSGDLAYTYGEYTYTHQDSTGNDITTKGIFHTVWKRQNDGSWKFVWD</sequence>